<accession>A0A6A5E6D4</accession>
<dbReference type="Proteomes" id="UP000465112">
    <property type="component" value="Chromosome 21"/>
</dbReference>
<organism evidence="1 2">
    <name type="scientific">Perca fluviatilis</name>
    <name type="common">European perch</name>
    <dbReference type="NCBI Taxonomy" id="8168"/>
    <lineage>
        <taxon>Eukaryota</taxon>
        <taxon>Metazoa</taxon>
        <taxon>Chordata</taxon>
        <taxon>Craniata</taxon>
        <taxon>Vertebrata</taxon>
        <taxon>Euteleostomi</taxon>
        <taxon>Actinopterygii</taxon>
        <taxon>Neopterygii</taxon>
        <taxon>Teleostei</taxon>
        <taxon>Neoteleostei</taxon>
        <taxon>Acanthomorphata</taxon>
        <taxon>Eupercaria</taxon>
        <taxon>Perciformes</taxon>
        <taxon>Percoidei</taxon>
        <taxon>Percidae</taxon>
        <taxon>Percinae</taxon>
        <taxon>Perca</taxon>
    </lineage>
</organism>
<name>A0A6A5E6D4_PERFL</name>
<evidence type="ECO:0000313" key="2">
    <source>
        <dbReference type="Proteomes" id="UP000465112"/>
    </source>
</evidence>
<dbReference type="EMBL" id="VHII01000021">
    <property type="protein sequence ID" value="KAF1374188.1"/>
    <property type="molecule type" value="Genomic_DNA"/>
</dbReference>
<dbReference type="AlphaFoldDB" id="A0A6A5E6D4"/>
<protein>
    <submittedName>
        <fullName evidence="1">Uncharacterized protein</fullName>
    </submittedName>
</protein>
<evidence type="ECO:0000313" key="1">
    <source>
        <dbReference type="EMBL" id="KAF1374188.1"/>
    </source>
</evidence>
<proteinExistence type="predicted"/>
<reference evidence="1 2" key="1">
    <citation type="submission" date="2019-06" db="EMBL/GenBank/DDBJ databases">
        <title>A chromosome-scale genome assembly of the European perch, Perca fluviatilis.</title>
        <authorList>
            <person name="Roques C."/>
            <person name="Zahm M."/>
            <person name="Cabau C."/>
            <person name="Klopp C."/>
            <person name="Bouchez O."/>
            <person name="Donnadieu C."/>
            <person name="Kuhl H."/>
            <person name="Gislard M."/>
            <person name="Guendouz S."/>
            <person name="Journot L."/>
            <person name="Haffray P."/>
            <person name="Bestin A."/>
            <person name="Morvezen R."/>
            <person name="Feron R."/>
            <person name="Wen M."/>
            <person name="Jouanno E."/>
            <person name="Herpin A."/>
            <person name="Schartl M."/>
            <person name="Postlethwait J."/>
            <person name="Schaerlinger B."/>
            <person name="Chardard D."/>
            <person name="Lecocq T."/>
            <person name="Poncet C."/>
            <person name="Jaffrelo L."/>
            <person name="Lampietro C."/>
            <person name="Guiguen Y."/>
        </authorList>
    </citation>
    <scope>NUCLEOTIDE SEQUENCE [LARGE SCALE GENOMIC DNA]</scope>
    <source>
        <tissue evidence="1">Blood</tissue>
    </source>
</reference>
<gene>
    <name evidence="1" type="ORF">PFLUV_G00246950</name>
</gene>
<keyword evidence="2" id="KW-1185">Reference proteome</keyword>
<sequence>MVLGCMVVYGVISKRCKTVASAFPERLPENAQAVLNVPLVLIVKPRKHRKVSTTLQTANGDCGSTLVINRRGVLRGQPH</sequence>
<comment type="caution">
    <text evidence="1">The sequence shown here is derived from an EMBL/GenBank/DDBJ whole genome shotgun (WGS) entry which is preliminary data.</text>
</comment>